<dbReference type="AlphaFoldDB" id="A0A244CMY2"/>
<comment type="caution">
    <text evidence="1">The sequence shown here is derived from an EMBL/GenBank/DDBJ whole genome shotgun (WGS) entry which is preliminary data.</text>
</comment>
<dbReference type="RefSeq" id="WP_086745121.1">
    <property type="nucleotide sequence ID" value="NZ_MWPV01000005.1"/>
</dbReference>
<dbReference type="Proteomes" id="UP000194841">
    <property type="component" value="Unassembled WGS sequence"/>
</dbReference>
<sequence length="127" mass="14525">MKKRIISLAVVCVFHFGDLNAKEQLFQSEDTAFLQSSCREVIEIYSRKQEVGKYAALHTSMSEAMRAGYCIGVLQQYIKHSPSCKDRRYRRSSWFDLAQAIVKVSLTAEQSDRVRASDLMEEAYCNG</sequence>
<protein>
    <recommendedName>
        <fullName evidence="3">Rap1a immunity protein domain-containing protein</fullName>
    </recommendedName>
</protein>
<keyword evidence="2" id="KW-1185">Reference proteome</keyword>
<name>A0A244CMY2_PSEDV</name>
<accession>A0A244CMY2</accession>
<dbReference type="EMBL" id="MWPV01000005">
    <property type="protein sequence ID" value="OUL56866.1"/>
    <property type="molecule type" value="Genomic_DNA"/>
</dbReference>
<proteinExistence type="predicted"/>
<evidence type="ECO:0000313" key="2">
    <source>
        <dbReference type="Proteomes" id="UP000194841"/>
    </source>
</evidence>
<evidence type="ECO:0000313" key="1">
    <source>
        <dbReference type="EMBL" id="OUL56866.1"/>
    </source>
</evidence>
<reference evidence="1 2" key="1">
    <citation type="submission" date="2017-02" db="EMBL/GenBank/DDBJ databases">
        <title>Pseudoalteromonas ulvae TC14 Genome.</title>
        <authorList>
            <person name="Molmeret M."/>
        </authorList>
    </citation>
    <scope>NUCLEOTIDE SEQUENCE [LARGE SCALE GENOMIC DNA]</scope>
    <source>
        <strain evidence="1">TC14</strain>
    </source>
</reference>
<dbReference type="OrthoDB" id="5897919at2"/>
<gene>
    <name evidence="1" type="ORF">B1199_15990</name>
</gene>
<evidence type="ECO:0008006" key="3">
    <source>
        <dbReference type="Google" id="ProtNLM"/>
    </source>
</evidence>
<organism evidence="1 2">
    <name type="scientific">Pseudoalteromonas ulvae</name>
    <dbReference type="NCBI Taxonomy" id="107327"/>
    <lineage>
        <taxon>Bacteria</taxon>
        <taxon>Pseudomonadati</taxon>
        <taxon>Pseudomonadota</taxon>
        <taxon>Gammaproteobacteria</taxon>
        <taxon>Alteromonadales</taxon>
        <taxon>Pseudoalteromonadaceae</taxon>
        <taxon>Pseudoalteromonas</taxon>
    </lineage>
</organism>